<keyword evidence="2" id="KW-0637">Prenyltransferase</keyword>
<dbReference type="PROSITE" id="PS51147">
    <property type="entry name" value="PFTA"/>
    <property type="match status" value="2"/>
</dbReference>
<dbReference type="InterPro" id="IPR002088">
    <property type="entry name" value="Prenyl_trans_a"/>
</dbReference>
<dbReference type="PANTHER" id="PTHR11129">
    <property type="entry name" value="PROTEIN FARNESYLTRANSFERASE ALPHA SUBUNIT/RAB GERANYLGERANYL TRANSFERASE ALPHA SUBUNIT"/>
    <property type="match status" value="1"/>
</dbReference>
<organism evidence="5 6">
    <name type="scientific">Clunio marinus</name>
    <dbReference type="NCBI Taxonomy" id="568069"/>
    <lineage>
        <taxon>Eukaryota</taxon>
        <taxon>Metazoa</taxon>
        <taxon>Ecdysozoa</taxon>
        <taxon>Arthropoda</taxon>
        <taxon>Hexapoda</taxon>
        <taxon>Insecta</taxon>
        <taxon>Pterygota</taxon>
        <taxon>Neoptera</taxon>
        <taxon>Endopterygota</taxon>
        <taxon>Diptera</taxon>
        <taxon>Nematocera</taxon>
        <taxon>Chironomoidea</taxon>
        <taxon>Chironomidae</taxon>
        <taxon>Clunio</taxon>
    </lineage>
</organism>
<name>A0A1J1JAU0_9DIPT</name>
<dbReference type="OrthoDB" id="5358702at2759"/>
<evidence type="ECO:0000256" key="3">
    <source>
        <dbReference type="ARBA" id="ARBA00022679"/>
    </source>
</evidence>
<evidence type="ECO:0000313" key="6">
    <source>
        <dbReference type="Proteomes" id="UP000183832"/>
    </source>
</evidence>
<dbReference type="AlphaFoldDB" id="A0A1J1JAU0"/>
<evidence type="ECO:0000256" key="4">
    <source>
        <dbReference type="ARBA" id="ARBA00022737"/>
    </source>
</evidence>
<reference evidence="5 6" key="1">
    <citation type="submission" date="2015-04" db="EMBL/GenBank/DDBJ databases">
        <authorList>
            <person name="Syromyatnikov M.Y."/>
            <person name="Popov V.N."/>
        </authorList>
    </citation>
    <scope>NUCLEOTIDE SEQUENCE [LARGE SCALE GENOMIC DNA]</scope>
</reference>
<gene>
    <name evidence="5" type="ORF">CLUMA_CG020996</name>
</gene>
<protein>
    <submittedName>
        <fullName evidence="5">CLUMA_CG020996, isoform A</fullName>
    </submittedName>
</protein>
<accession>A0A1J1JAU0</accession>
<proteinExistence type="inferred from homology"/>
<dbReference type="GO" id="GO:0005737">
    <property type="term" value="C:cytoplasm"/>
    <property type="evidence" value="ECO:0007669"/>
    <property type="project" value="TreeGrafter"/>
</dbReference>
<dbReference type="Gene3D" id="1.25.40.120">
    <property type="entry name" value="Protein prenylyltransferase"/>
    <property type="match status" value="1"/>
</dbReference>
<keyword evidence="6" id="KW-1185">Reference proteome</keyword>
<evidence type="ECO:0000256" key="2">
    <source>
        <dbReference type="ARBA" id="ARBA00022602"/>
    </source>
</evidence>
<dbReference type="EMBL" id="CVRI01000074">
    <property type="protein sequence ID" value="CRL08153.1"/>
    <property type="molecule type" value="Genomic_DNA"/>
</dbReference>
<sequence length="373" mass="44312">MEAFIMNEDKVFCERVINELDKVLKNSQSLVQTFEVIQVPFKQNKSPIRLVHNHLGIESWCIRYVYQYAHQLIISHRKQNRLPASIVKYLNCAILINPDVATFWNIRRYLVERVQLNLTQEFQFSSLVLSKKPKSSEAFFYRRWLYSFQSGEAIDWAVEISLCERCSERKNGNYHAWNHRQWVLQKAPNLLSYEIIKTEKFIRKNIADYSCYHHRHFVLSKLFDIQYYDVHDNNLNEIYRFVNVGLSDEAKVNNLEGLIAYLFPNISIETINMTKLNSLLYLLNLIIYDLNMIEELILMHGKYEAFKSYKRVIISLALRIIKLCTYTDYLTIGHFTNTTKPLENTEIKTQNTVIEQLLNQLDSDDNNYIKIFF</sequence>
<dbReference type="PANTHER" id="PTHR11129:SF3">
    <property type="entry name" value="PROTEIN PRENYLTRANSFERASE ALPHA SUBUNIT REPEAT-CONTAINING PROTEIN 1"/>
    <property type="match status" value="1"/>
</dbReference>
<dbReference type="SUPFAM" id="SSF48439">
    <property type="entry name" value="Protein prenylyltransferase"/>
    <property type="match status" value="1"/>
</dbReference>
<dbReference type="Pfam" id="PF01239">
    <property type="entry name" value="PPTA"/>
    <property type="match status" value="3"/>
</dbReference>
<keyword evidence="3" id="KW-0808">Transferase</keyword>
<evidence type="ECO:0000313" key="5">
    <source>
        <dbReference type="EMBL" id="CRL08153.1"/>
    </source>
</evidence>
<keyword evidence="4" id="KW-0677">Repeat</keyword>
<comment type="similarity">
    <text evidence="1">Belongs to the protein prenyltransferase subunit alpha family.</text>
</comment>
<dbReference type="Proteomes" id="UP000183832">
    <property type="component" value="Unassembled WGS sequence"/>
</dbReference>
<dbReference type="STRING" id="568069.A0A1J1JAU0"/>
<evidence type="ECO:0000256" key="1">
    <source>
        <dbReference type="ARBA" id="ARBA00006734"/>
    </source>
</evidence>
<dbReference type="GO" id="GO:0008318">
    <property type="term" value="F:protein prenyltransferase activity"/>
    <property type="evidence" value="ECO:0007669"/>
    <property type="project" value="InterPro"/>
</dbReference>